<keyword evidence="5" id="KW-0133">Cell shape</keyword>
<dbReference type="Pfam" id="PF06723">
    <property type="entry name" value="MreB_Mbl"/>
    <property type="match status" value="1"/>
</dbReference>
<evidence type="ECO:0000256" key="1">
    <source>
        <dbReference type="ARBA" id="ARBA00004496"/>
    </source>
</evidence>
<evidence type="ECO:0000313" key="7">
    <source>
        <dbReference type="EMBL" id="MXQ64976.1"/>
    </source>
</evidence>
<keyword evidence="3" id="KW-0547">Nucleotide-binding</keyword>
<dbReference type="InterPro" id="IPR004753">
    <property type="entry name" value="MreB"/>
</dbReference>
<dbReference type="PANTHER" id="PTHR42749">
    <property type="entry name" value="CELL SHAPE-DETERMINING PROTEIN MREB"/>
    <property type="match status" value="1"/>
</dbReference>
<evidence type="ECO:0000256" key="2">
    <source>
        <dbReference type="ARBA" id="ARBA00022490"/>
    </source>
</evidence>
<accession>A0A6I4WA85</accession>
<gene>
    <name evidence="7" type="ORF">GQ466_13110</name>
</gene>
<dbReference type="GO" id="GO:0008360">
    <property type="term" value="P:regulation of cell shape"/>
    <property type="evidence" value="ECO:0007669"/>
    <property type="project" value="UniProtKB-KW"/>
</dbReference>
<dbReference type="GO" id="GO:0005524">
    <property type="term" value="F:ATP binding"/>
    <property type="evidence" value="ECO:0007669"/>
    <property type="project" value="UniProtKB-KW"/>
</dbReference>
<dbReference type="PANTHER" id="PTHR42749:SF1">
    <property type="entry name" value="CELL SHAPE-DETERMINING PROTEIN MREB"/>
    <property type="match status" value="1"/>
</dbReference>
<proteinExistence type="inferred from homology"/>
<dbReference type="GO" id="GO:0000902">
    <property type="term" value="P:cell morphogenesis"/>
    <property type="evidence" value="ECO:0007669"/>
    <property type="project" value="InterPro"/>
</dbReference>
<dbReference type="GO" id="GO:0005737">
    <property type="term" value="C:cytoplasm"/>
    <property type="evidence" value="ECO:0007669"/>
    <property type="project" value="UniProtKB-SubCell"/>
</dbReference>
<evidence type="ECO:0000256" key="5">
    <source>
        <dbReference type="ARBA" id="ARBA00022960"/>
    </source>
</evidence>
<evidence type="ECO:0000256" key="6">
    <source>
        <dbReference type="ARBA" id="ARBA00023458"/>
    </source>
</evidence>
<dbReference type="EMBL" id="WUTW01000002">
    <property type="protein sequence ID" value="MXQ64976.1"/>
    <property type="molecule type" value="Genomic_DNA"/>
</dbReference>
<name>A0A6I4WA85_9ACTN</name>
<dbReference type="InterPro" id="IPR056546">
    <property type="entry name" value="MreB_MamK-like"/>
</dbReference>
<dbReference type="Proteomes" id="UP000431901">
    <property type="component" value="Unassembled WGS sequence"/>
</dbReference>
<keyword evidence="2" id="KW-0963">Cytoplasm</keyword>
<dbReference type="OrthoDB" id="9768127at2"/>
<dbReference type="RefSeq" id="WP_161103130.1">
    <property type="nucleotide sequence ID" value="NZ_JBHLYI010000001.1"/>
</dbReference>
<reference evidence="7 8" key="1">
    <citation type="submission" date="2019-12" db="EMBL/GenBank/DDBJ databases">
        <title>Nocardia macrotermitis sp. nov. and Nocardia aurantia sp. nov., isolated from the gut of the fungus growing-termite Macrotermes natalensis.</title>
        <authorList>
            <person name="Christine B."/>
            <person name="Rene B."/>
        </authorList>
    </citation>
    <scope>NUCLEOTIDE SEQUENCE [LARGE SCALE GENOMIC DNA]</scope>
    <source>
        <strain evidence="7 8">DSM 102126</strain>
    </source>
</reference>
<keyword evidence="8" id="KW-1185">Reference proteome</keyword>
<keyword evidence="4" id="KW-0067">ATP-binding</keyword>
<comment type="similarity">
    <text evidence="6">Belongs to the FtsA/MreB family.</text>
</comment>
<dbReference type="SUPFAM" id="SSF53067">
    <property type="entry name" value="Actin-like ATPase domain"/>
    <property type="match status" value="2"/>
</dbReference>
<evidence type="ECO:0000256" key="3">
    <source>
        <dbReference type="ARBA" id="ARBA00022741"/>
    </source>
</evidence>
<dbReference type="Gene3D" id="3.30.420.40">
    <property type="match status" value="2"/>
</dbReference>
<evidence type="ECO:0000313" key="8">
    <source>
        <dbReference type="Proteomes" id="UP000431901"/>
    </source>
</evidence>
<sequence>MRLLDFPGRRTALDIGGATLRMHVAGHGIVASEPTVLARCAASGRTLGIGEQALAVAERRGGVDLVWPVRCGVPCDTADVEIMVRKLLRTHHRSHYLARPQMAVTAPSVMTPLQEQTMEDVAYRSGARKVTVVPVPLAAAVGAGLAASGREVAAVADIGAHTTDVGVLAFGSLVASVTAPVGGDMLDRAIVSWVREQRGLTISVRTAEDAKITVGALDARGRRRRQRTLVHGKDLITGLPRGEVLTAQDVERAIESPVRAIADAVRRGLADCPPDMAAEMVGAGLTLTGGTARLPGLHRVLAADTGLPTRVAPNAEIAAVTGAAELLALPRTSDAKDVADGGARDWTLLSLPRQLWPARP</sequence>
<evidence type="ECO:0000256" key="4">
    <source>
        <dbReference type="ARBA" id="ARBA00022840"/>
    </source>
</evidence>
<dbReference type="AlphaFoldDB" id="A0A6I4WA85"/>
<comment type="caution">
    <text evidence="7">The sequence shown here is derived from an EMBL/GenBank/DDBJ whole genome shotgun (WGS) entry which is preliminary data.</text>
</comment>
<comment type="subcellular location">
    <subcellularLocation>
        <location evidence="1">Cytoplasm</location>
    </subcellularLocation>
</comment>
<dbReference type="PRINTS" id="PR01652">
    <property type="entry name" value="SHAPEPROTEIN"/>
</dbReference>
<organism evidence="7 8">
    <name type="scientific">Actinomadura rayongensis</name>
    <dbReference type="NCBI Taxonomy" id="1429076"/>
    <lineage>
        <taxon>Bacteria</taxon>
        <taxon>Bacillati</taxon>
        <taxon>Actinomycetota</taxon>
        <taxon>Actinomycetes</taxon>
        <taxon>Streptosporangiales</taxon>
        <taxon>Thermomonosporaceae</taxon>
        <taxon>Actinomadura</taxon>
    </lineage>
</organism>
<dbReference type="InterPro" id="IPR043129">
    <property type="entry name" value="ATPase_NBD"/>
</dbReference>
<protein>
    <submittedName>
        <fullName evidence="7">Hsp70 family protein</fullName>
    </submittedName>
</protein>